<dbReference type="OrthoDB" id="277832at2759"/>
<evidence type="ECO:0000313" key="2">
    <source>
        <dbReference type="EMBL" id="OBR81681.1"/>
    </source>
</evidence>
<evidence type="ECO:0000259" key="1">
    <source>
        <dbReference type="Pfam" id="PF10469"/>
    </source>
</evidence>
<dbReference type="InterPro" id="IPR019510">
    <property type="entry name" value="AKAP7-like_phosphoesterase"/>
</dbReference>
<sequence length="218" mass="24462">MSRQKPTHFLCIPLINVTSRNQLEASLATLKHAATRRIPPEAFRPIGSLHLTLGVMHLNSPAEVDRAIAYLHGEEVRGALDSLGTGPLVCTLSSLSSMRSPKKTSVIYTEPLDSTDRLLPVSRRINELFVKSNLIIPENRPSRLHVTLINTRYIAHVNYPPKVDATKLISEHRDTVWAKDITLDRLAICQMGAEKVLDSHGRIEDEYYEEISHVPLHP</sequence>
<dbReference type="EMBL" id="KI894036">
    <property type="protein sequence ID" value="OBR81681.1"/>
    <property type="molecule type" value="Genomic_DNA"/>
</dbReference>
<reference evidence="2" key="1">
    <citation type="submission" date="2013-07" db="EMBL/GenBank/DDBJ databases">
        <title>The Genome Sequence of Cryptococcus dejecticola CBS10117.</title>
        <authorList>
            <consortium name="The Broad Institute Genome Sequencing Platform"/>
            <person name="Cuomo C."/>
            <person name="Litvintseva A."/>
            <person name="Chen Y."/>
            <person name="Heitman J."/>
            <person name="Sun S."/>
            <person name="Springer D."/>
            <person name="Dromer F."/>
            <person name="Young S.K."/>
            <person name="Zeng Q."/>
            <person name="Gargeya S."/>
            <person name="Fitzgerald M."/>
            <person name="Abouelleil A."/>
            <person name="Alvarado L."/>
            <person name="Berlin A.M."/>
            <person name="Chapman S.B."/>
            <person name="Dewar J."/>
            <person name="Goldberg J."/>
            <person name="Griggs A."/>
            <person name="Gujja S."/>
            <person name="Hansen M."/>
            <person name="Howarth C."/>
            <person name="Imamovic A."/>
            <person name="Larimer J."/>
            <person name="McCowan C."/>
            <person name="Murphy C."/>
            <person name="Pearson M."/>
            <person name="Priest M."/>
            <person name="Roberts A."/>
            <person name="Saif S."/>
            <person name="Shea T."/>
            <person name="Sykes S."/>
            <person name="Wortman J."/>
            <person name="Nusbaum C."/>
            <person name="Birren B."/>
        </authorList>
    </citation>
    <scope>NUCLEOTIDE SEQUENCE [LARGE SCALE GENOMIC DNA]</scope>
    <source>
        <strain evidence="2">CBS 10117</strain>
    </source>
</reference>
<keyword evidence="4" id="KW-1185">Reference proteome</keyword>
<dbReference type="PANTHER" id="PTHR13360">
    <property type="entry name" value="ACTIVATING SIGNAL COINTEGRATOR 1 COMPLEX SUBUNIT 1"/>
    <property type="match status" value="1"/>
</dbReference>
<reference evidence="3" key="3">
    <citation type="submission" date="2024-02" db="EMBL/GenBank/DDBJ databases">
        <title>Comparative genomics of Cryptococcus and Kwoniella reveals pathogenesis evolution and contrasting modes of karyotype evolution via chromosome fusion or intercentromeric recombination.</title>
        <authorList>
            <person name="Coelho M.A."/>
            <person name="David-Palma M."/>
            <person name="Shea T."/>
            <person name="Bowers K."/>
            <person name="McGinley-Smith S."/>
            <person name="Mohammad A.W."/>
            <person name="Gnirke A."/>
            <person name="Yurkov A.M."/>
            <person name="Nowrousian M."/>
            <person name="Sun S."/>
            <person name="Cuomo C.A."/>
            <person name="Heitman J."/>
        </authorList>
    </citation>
    <scope>NUCLEOTIDE SEQUENCE</scope>
    <source>
        <strain evidence="3">CBS 10117</strain>
    </source>
</reference>
<dbReference type="GO" id="GO:0006355">
    <property type="term" value="P:regulation of DNA-templated transcription"/>
    <property type="evidence" value="ECO:0007669"/>
    <property type="project" value="TreeGrafter"/>
</dbReference>
<dbReference type="STRING" id="1296121.A0A1A5ZV46"/>
<reference evidence="3" key="2">
    <citation type="submission" date="2013-07" db="EMBL/GenBank/DDBJ databases">
        <authorList>
            <consortium name="The Broad Institute Genome Sequencing Platform"/>
            <person name="Cuomo C."/>
            <person name="Litvintseva A."/>
            <person name="Chen Y."/>
            <person name="Heitman J."/>
            <person name="Sun S."/>
            <person name="Springer D."/>
            <person name="Dromer F."/>
            <person name="Young S.K."/>
            <person name="Zeng Q."/>
            <person name="Gargeya S."/>
            <person name="Fitzgerald M."/>
            <person name="Abouelleil A."/>
            <person name="Alvarado L."/>
            <person name="Berlin A.M."/>
            <person name="Chapman S.B."/>
            <person name="Dewar J."/>
            <person name="Goldberg J."/>
            <person name="Griggs A."/>
            <person name="Gujja S."/>
            <person name="Hansen M."/>
            <person name="Howarth C."/>
            <person name="Imamovic A."/>
            <person name="Larimer J."/>
            <person name="McCowan C."/>
            <person name="Murphy C."/>
            <person name="Pearson M."/>
            <person name="Priest M."/>
            <person name="Roberts A."/>
            <person name="Saif S."/>
            <person name="Shea T."/>
            <person name="Sykes S."/>
            <person name="Wortman J."/>
            <person name="Nusbaum C."/>
            <person name="Birren B."/>
        </authorList>
    </citation>
    <scope>NUCLEOTIDE SEQUENCE</scope>
    <source>
        <strain evidence="3">CBS 10117</strain>
    </source>
</reference>
<dbReference type="GO" id="GO:0006307">
    <property type="term" value="P:DNA alkylation repair"/>
    <property type="evidence" value="ECO:0007669"/>
    <property type="project" value="InterPro"/>
</dbReference>
<dbReference type="GeneID" id="28971290"/>
<proteinExistence type="predicted"/>
<dbReference type="AlphaFoldDB" id="A0A1A5ZV46"/>
<dbReference type="SUPFAM" id="SSF55144">
    <property type="entry name" value="LigT-like"/>
    <property type="match status" value="1"/>
</dbReference>
<feature type="domain" description="A-kinase anchor protein 7-like phosphoesterase" evidence="1">
    <location>
        <begin position="6"/>
        <end position="198"/>
    </location>
</feature>
<organism evidence="2">
    <name type="scientific">Kwoniella dejecticola CBS 10117</name>
    <dbReference type="NCBI Taxonomy" id="1296121"/>
    <lineage>
        <taxon>Eukaryota</taxon>
        <taxon>Fungi</taxon>
        <taxon>Dikarya</taxon>
        <taxon>Basidiomycota</taxon>
        <taxon>Agaricomycotina</taxon>
        <taxon>Tremellomycetes</taxon>
        <taxon>Tremellales</taxon>
        <taxon>Cryptococcaceae</taxon>
        <taxon>Kwoniella</taxon>
    </lineage>
</organism>
<gene>
    <name evidence="2" type="ORF">I303_07591</name>
    <name evidence="3" type="ORF">I303_107581</name>
</gene>
<dbReference type="Pfam" id="PF10469">
    <property type="entry name" value="AKAP7_NLS"/>
    <property type="match status" value="1"/>
</dbReference>
<dbReference type="KEGG" id="kdj:28971290"/>
<dbReference type="RefSeq" id="XP_018259523.1">
    <property type="nucleotide sequence ID" value="XM_018410855.1"/>
</dbReference>
<dbReference type="Proteomes" id="UP000078595">
    <property type="component" value="Chromosome 10"/>
</dbReference>
<dbReference type="VEuPathDB" id="FungiDB:I303_07591"/>
<accession>A0A1A5ZV46</accession>
<evidence type="ECO:0000313" key="4">
    <source>
        <dbReference type="Proteomes" id="UP000078595"/>
    </source>
</evidence>
<dbReference type="GO" id="GO:0005634">
    <property type="term" value="C:nucleus"/>
    <property type="evidence" value="ECO:0007669"/>
    <property type="project" value="TreeGrafter"/>
</dbReference>
<evidence type="ECO:0000313" key="3">
    <source>
        <dbReference type="EMBL" id="WWC64967.1"/>
    </source>
</evidence>
<name>A0A1A5ZV46_9TREE</name>
<dbReference type="Gene3D" id="3.90.1140.10">
    <property type="entry name" value="Cyclic phosphodiesterase"/>
    <property type="match status" value="1"/>
</dbReference>
<protein>
    <recommendedName>
        <fullName evidence="1">A-kinase anchor protein 7-like phosphoesterase domain-containing protein</fullName>
    </recommendedName>
</protein>
<dbReference type="PANTHER" id="PTHR13360:SF1">
    <property type="entry name" value="ACTIVATING SIGNAL COINTEGRATOR 1 COMPLEX SUBUNIT 1"/>
    <property type="match status" value="1"/>
</dbReference>
<dbReference type="InterPro" id="IPR009097">
    <property type="entry name" value="Cyclic_Pdiesterase"/>
</dbReference>
<dbReference type="EMBL" id="CP144539">
    <property type="protein sequence ID" value="WWC64967.1"/>
    <property type="molecule type" value="Genomic_DNA"/>
</dbReference>
<dbReference type="InterPro" id="IPR009210">
    <property type="entry name" value="ASCC1"/>
</dbReference>